<keyword evidence="6" id="KW-0443">Lipid metabolism</keyword>
<dbReference type="Pfam" id="PF00651">
    <property type="entry name" value="BTB"/>
    <property type="match status" value="1"/>
</dbReference>
<sequence>MELLRTKTHVIAIDGSHSLWIPRDGSSPFVSPASKLGSLVGDVECLGLIYAILGRLSLPISNEQYLFVIADKADVGKVPGVGPVRKITRVVPIVLSSWQSTEVPEVLDIPDALLPCPKHKKAGKAESALKGILDVSPKSASGALQFTIGALKTATSTIKSATNQAKEQIKLGTSESRAINKERLQRRVYEEVVKLLNEPDSFYFSTSGNISQTVQNKLGNKVRLPDDPEPEKCREPLNWRHFEDRFFWNKHMLKDFLALSNSDKNNADRWITPVMMGYVEVKKCRHDAPNNRADEMTLALVSRRSRFRAGTRYRSRGVDDNGYVSNYVETEQILGFGQHVMAVTIVRGSIPIYWSQPGAKYRPPPRLDRGFKECQEAFRKHIDRELELYNHVSIINLVQKEGSESVLSQAYEKHLVEYDSRDLDYIPFDFHQYCRGLKFHNVGILIKSVEEIIREIGFCWADKQGLICKQNGVFRVNCVDCLDRTNVVQAALGRAVFEWQLNKLGLLGPGMRLSLGIQQTHQVLWANNGDIISRQYTGTKALKGDYTRTGERKFAGLMKDGMNSANRYYLGQFRDAYRQGAFNLMQGAEDALITSLMAEDHSIGGKNVLSPSCQRRFASGNSDDDLSPGSSGPLTSDEVIERVKALLVECLAELVPDLATVLGAWGLIDADPVTGDPSEQDVDCILILTQNSYIVAMYDETLEQMEDYIAVNLCDMTAIEIGLEQMSSPSPKFTNFLSGKKDSSNSTQNDSQPYLRHTVLRLSYKFRGESGFYHQFRASNFRFFNNVPLLMKSEEEKIESLRAIGETIATAANTFSVRNSEIRVKEHRGPLDSARSRLVKNSSRKASVSLNFLSSFDVGLSRLSDSNDQASSSSSSPFKSTFGRIGAKALNNVSSSFAKLSPVSAIHRSIRKAQRSPLNADRRVRKSQIYQKKVYGSQAGGMEPADALSVPTMATSASFSASDADPNTVVSDDFVSSCGILSVLDHQQQKTMLTESNNMRKEQATSSRSLNEVDRLATSGNRSLLNLKLGNENTVKQSRSDTCIAKNEASPISPSAFILSGIAKGVQSIGGNFHGKRRDVNLVEDRAFLQKKMACKSRFIEIGRTEPSAMCDRADVDLHNEGHRRPALRNALKTGEIEHISELSESFGKLLISEIFSDVVLIVGDERFPVHRTVMAARSPYFRALFFGGMKESLESEVVLNDPPVVAFKAILAYIYSGKLKFSDMSEESILDTLSLAHQYEFPSLEVSIAQYLQALLTLLKVVRPTGLISADELLDALDARTKDNSPGPDDLNYRGLLVLDENLLTNRHGAEVTVGELPQYLLDGDTDTFDTERGFTRHAIEDNRSRNLRGESYQRLWSTGNICSQQPQSSGGIVVRLGKPSILNHIRMLLWDRDSRSYSYYIEGSVDENSWFKLVDHTKVLCRSWQEIRFPQRVIKYIRLVGTHNTNNKVFHVVALEAYYSTKVVKMQDGYIVPEHNVASSQLGAVVIEGVSRSRDTLLNGNTHSYDWDNGYTCHQLGGMPIVVQLSQPYWIGSMRLLLWDCDDRSYSYHIETSLNNKDWEMAVNKDRDLCRSWQELVLSQPRAAAFIRIVGVRNTANEVFHCVHFECPSVQDPNERLQSTGPAKTRLLFYFMDRNPREETYQPSPSSSSSSALDSHAGNKRGFKAVGPESLSSCGSKGSHSPSNSVCSSSTSVSEPPLGLNASTLTCSALMTESRTSRADSVVLLPGERIQSSARDVTYVCPYNGPLRGTLGVTNYRFFFRGLERDAPLTLDVPLGLVTWVQKLGKLGNKVEHVFGVDVHLSDLRHVRFVYLQDTASRRTVFEHIQYYAFPATQKINYFAFDYRDTFKENGWTIYDPVLELTRLGLPTDSWVITKVNAKCASEEDLIASAAFRSRERLPVLSWLHPETQASITRCSQPMVGVSAKRSRADEKYLQMIMDANAQSHKIFIMDARPSVNAVANKARGGGYESDDAYPFAELVFLDIHNIHMMRESLRKLKELVFPLVDESRWLSGLAATSWLDHVRSILAGAVRIADKVENQRTSVVVHCSEGWDRTAQLTALAMLMLDPYYRTIRGFQVLIEKEWLSFGHKFEQRLGYGEDRHTDADRSPIFVQFMDCVWQIMQQFPHAFEFNENYLIQILDHAYSCRFGTFLFNSEKERKEKDVKRKTISLWTYLNSRLDEFLYPLYNKYESRPLIILPAAKLRSMKLWKSYYCRWNLRIFRPEQMSLRSREILACRSQLEKKLELLIEELRCREDQDQGNVPQVMV</sequence>
<dbReference type="PROSITE" id="PS50056">
    <property type="entry name" value="TYR_PHOSPHATASE_2"/>
    <property type="match status" value="1"/>
</dbReference>
<dbReference type="InterPro" id="IPR000387">
    <property type="entry name" value="Tyr_Pase_dom"/>
</dbReference>
<feature type="domain" description="Tyrosine specific protein phosphatases" evidence="8">
    <location>
        <begin position="2019"/>
        <end position="2066"/>
    </location>
</feature>
<dbReference type="CDD" id="cd18287">
    <property type="entry name" value="BTB_POZ_BTBD9"/>
    <property type="match status" value="1"/>
</dbReference>
<dbReference type="EC" id="3.1.3.95" evidence="4"/>
<dbReference type="SUPFAM" id="SSF52799">
    <property type="entry name" value="(Phosphotyrosine protein) phosphatases II"/>
    <property type="match status" value="1"/>
</dbReference>
<dbReference type="GO" id="GO:0006629">
    <property type="term" value="P:lipid metabolic process"/>
    <property type="evidence" value="ECO:0007669"/>
    <property type="project" value="UniProtKB-KW"/>
</dbReference>
<dbReference type="Gene3D" id="3.30.710.10">
    <property type="entry name" value="Potassium Channel Kv1.1, Chain A"/>
    <property type="match status" value="1"/>
</dbReference>
<dbReference type="SUPFAM" id="SSF54695">
    <property type="entry name" value="POZ domain"/>
    <property type="match status" value="1"/>
</dbReference>
<dbReference type="Gene3D" id="2.30.29.30">
    <property type="entry name" value="Pleckstrin-homology domain (PH domain)/Phosphotyrosine-binding domain (PTB)"/>
    <property type="match status" value="1"/>
</dbReference>
<dbReference type="PANTHER" id="PTHR46306:SF1">
    <property type="entry name" value="BTB_POZ DOMAIN-CONTAINING PROTEIN 9"/>
    <property type="match status" value="1"/>
</dbReference>
<dbReference type="FunFam" id="2.60.120.260:FF:000051">
    <property type="entry name" value="BTB/POZ domain-containing protein 9"/>
    <property type="match status" value="1"/>
</dbReference>
<dbReference type="PANTHER" id="PTHR46306">
    <property type="entry name" value="BTB/POZ DOMAIN-CONTAINING PROTEIN 9"/>
    <property type="match status" value="1"/>
</dbReference>
<comment type="subcellular location">
    <subcellularLocation>
        <location evidence="2">Cytoplasm</location>
    </subcellularLocation>
    <subcellularLocation>
        <location evidence="1">Endomembrane system</location>
        <topology evidence="1">Peripheral membrane protein</topology>
    </subcellularLocation>
</comment>
<evidence type="ECO:0000256" key="3">
    <source>
        <dbReference type="ARBA" id="ARBA00007471"/>
    </source>
</evidence>
<dbReference type="Pfam" id="PF02893">
    <property type="entry name" value="GRAM"/>
    <property type="match status" value="1"/>
</dbReference>
<dbReference type="SUPFAM" id="SSF50729">
    <property type="entry name" value="PH domain-like"/>
    <property type="match status" value="1"/>
</dbReference>
<feature type="domain" description="BTB" evidence="9">
    <location>
        <begin position="1157"/>
        <end position="1224"/>
    </location>
</feature>
<dbReference type="Pfam" id="PF12456">
    <property type="entry name" value="hSac2"/>
    <property type="match status" value="1"/>
</dbReference>
<evidence type="ECO:0000256" key="1">
    <source>
        <dbReference type="ARBA" id="ARBA00004184"/>
    </source>
</evidence>
<dbReference type="InterPro" id="IPR029021">
    <property type="entry name" value="Prot-tyrosine_phosphatase-like"/>
</dbReference>
<dbReference type="GO" id="GO:0050804">
    <property type="term" value="P:modulation of chemical synaptic transmission"/>
    <property type="evidence" value="ECO:0007669"/>
    <property type="project" value="TreeGrafter"/>
</dbReference>
<dbReference type="PROSITE" id="PS50275">
    <property type="entry name" value="SAC"/>
    <property type="match status" value="1"/>
</dbReference>
<dbReference type="SMART" id="SM00568">
    <property type="entry name" value="GRAM"/>
    <property type="match status" value="1"/>
</dbReference>
<proteinExistence type="inferred from homology"/>
<reference evidence="12" key="1">
    <citation type="submission" date="2020-11" db="EMBL/GenBank/DDBJ databases">
        <authorList>
            <person name="Tran Van P."/>
        </authorList>
    </citation>
    <scope>NUCLEOTIDE SEQUENCE</scope>
</reference>
<gene>
    <name evidence="12" type="ORF">NMOB1V02_LOCUS7740</name>
</gene>
<evidence type="ECO:0000259" key="9">
    <source>
        <dbReference type="PROSITE" id="PS50097"/>
    </source>
</evidence>
<dbReference type="InterPro" id="IPR008979">
    <property type="entry name" value="Galactose-bd-like_sf"/>
</dbReference>
<dbReference type="PROSITE" id="PS00383">
    <property type="entry name" value="TYR_PHOSPHATASE_1"/>
    <property type="match status" value="1"/>
</dbReference>
<dbReference type="EMBL" id="CAJPEX010001929">
    <property type="protein sequence ID" value="CAG0920228.1"/>
    <property type="molecule type" value="Genomic_DNA"/>
</dbReference>
<dbReference type="OrthoDB" id="271628at2759"/>
<dbReference type="InterPro" id="IPR011333">
    <property type="entry name" value="SKP1/BTB/POZ_sf"/>
</dbReference>
<dbReference type="InterPro" id="IPR022158">
    <property type="entry name" value="Inositol_phosphatase"/>
</dbReference>
<evidence type="ECO:0000259" key="8">
    <source>
        <dbReference type="PROSITE" id="PS50056"/>
    </source>
</evidence>
<keyword evidence="5" id="KW-0963">Cytoplasm</keyword>
<feature type="region of interest" description="Disordered" evidence="7">
    <location>
        <begin position="1640"/>
        <end position="1698"/>
    </location>
</feature>
<dbReference type="GO" id="GO:0052629">
    <property type="term" value="F:phosphatidylinositol-3,5-bisphosphate 3-phosphatase activity"/>
    <property type="evidence" value="ECO:0007669"/>
    <property type="project" value="UniProtKB-EC"/>
</dbReference>
<evidence type="ECO:0000256" key="2">
    <source>
        <dbReference type="ARBA" id="ARBA00004496"/>
    </source>
</evidence>
<evidence type="ECO:0000256" key="7">
    <source>
        <dbReference type="SAM" id="MobiDB-lite"/>
    </source>
</evidence>
<dbReference type="SMART" id="SM00404">
    <property type="entry name" value="PTPc_motif"/>
    <property type="match status" value="1"/>
</dbReference>
<dbReference type="Pfam" id="PF06602">
    <property type="entry name" value="Myotub-related"/>
    <property type="match status" value="1"/>
</dbReference>
<name>A0A7R9GGI4_9CRUS</name>
<dbReference type="InterPro" id="IPR052407">
    <property type="entry name" value="BTB_POZ_domain_cont_9"/>
</dbReference>
<accession>A0A7R9GGI4</accession>
<dbReference type="InterPro" id="IPR000210">
    <property type="entry name" value="BTB/POZ_dom"/>
</dbReference>
<evidence type="ECO:0000256" key="4">
    <source>
        <dbReference type="ARBA" id="ARBA00012903"/>
    </source>
</evidence>
<dbReference type="Pfam" id="PF02383">
    <property type="entry name" value="Syja_N"/>
    <property type="match status" value="1"/>
</dbReference>
<comment type="similarity">
    <text evidence="3">Belongs to the protein-tyrosine phosphatase family. Non-receptor class myotubularin subfamily.</text>
</comment>
<dbReference type="PROSITE" id="PS50097">
    <property type="entry name" value="BTB"/>
    <property type="match status" value="1"/>
</dbReference>
<evidence type="ECO:0000313" key="13">
    <source>
        <dbReference type="Proteomes" id="UP000678499"/>
    </source>
</evidence>
<feature type="domain" description="Myotubularin phosphatase" evidence="11">
    <location>
        <begin position="1853"/>
        <end position="2215"/>
    </location>
</feature>
<protein>
    <recommendedName>
        <fullName evidence="4">phosphatidylinositol-3,5-bisphosphate 3-phosphatase</fullName>
        <ecNumber evidence="4">3.1.3.95</ecNumber>
    </recommendedName>
</protein>
<dbReference type="InterPro" id="IPR002013">
    <property type="entry name" value="SAC_dom"/>
</dbReference>
<evidence type="ECO:0000256" key="6">
    <source>
        <dbReference type="ARBA" id="ARBA00023098"/>
    </source>
</evidence>
<evidence type="ECO:0000259" key="10">
    <source>
        <dbReference type="PROSITE" id="PS50275"/>
    </source>
</evidence>
<dbReference type="SUPFAM" id="SSF49785">
    <property type="entry name" value="Galactose-binding domain-like"/>
    <property type="match status" value="2"/>
</dbReference>
<dbReference type="PROSITE" id="PS51339">
    <property type="entry name" value="PPASE_MYOTUBULARIN"/>
    <property type="match status" value="1"/>
</dbReference>
<evidence type="ECO:0000256" key="5">
    <source>
        <dbReference type="ARBA" id="ARBA00022490"/>
    </source>
</evidence>
<dbReference type="GO" id="GO:0005737">
    <property type="term" value="C:cytoplasm"/>
    <property type="evidence" value="ECO:0007669"/>
    <property type="project" value="UniProtKB-SubCell"/>
</dbReference>
<evidence type="ECO:0000313" key="12">
    <source>
        <dbReference type="EMBL" id="CAD7280076.1"/>
    </source>
</evidence>
<evidence type="ECO:0000259" key="11">
    <source>
        <dbReference type="PROSITE" id="PS51339"/>
    </source>
</evidence>
<dbReference type="InterPro" id="IPR004182">
    <property type="entry name" value="GRAM"/>
</dbReference>
<dbReference type="GO" id="GO:0048512">
    <property type="term" value="P:circadian behavior"/>
    <property type="evidence" value="ECO:0007669"/>
    <property type="project" value="TreeGrafter"/>
</dbReference>
<dbReference type="InterPro" id="IPR011993">
    <property type="entry name" value="PH-like_dom_sf"/>
</dbReference>
<dbReference type="Proteomes" id="UP000678499">
    <property type="component" value="Unassembled WGS sequence"/>
</dbReference>
<dbReference type="InterPro" id="IPR016130">
    <property type="entry name" value="Tyr_Pase_AS"/>
</dbReference>
<dbReference type="Gene3D" id="2.60.120.260">
    <property type="entry name" value="Galactose-binding domain-like"/>
    <property type="match status" value="2"/>
</dbReference>
<dbReference type="SMART" id="SM00225">
    <property type="entry name" value="BTB"/>
    <property type="match status" value="1"/>
</dbReference>
<dbReference type="EMBL" id="OA883966">
    <property type="protein sequence ID" value="CAD7280076.1"/>
    <property type="molecule type" value="Genomic_DNA"/>
</dbReference>
<dbReference type="InterPro" id="IPR010569">
    <property type="entry name" value="Myotubularin-like_Pase_dom"/>
</dbReference>
<dbReference type="GO" id="GO:0012505">
    <property type="term" value="C:endomembrane system"/>
    <property type="evidence" value="ECO:0007669"/>
    <property type="project" value="UniProtKB-SubCell"/>
</dbReference>
<dbReference type="GO" id="GO:0008344">
    <property type="term" value="P:adult locomotory behavior"/>
    <property type="evidence" value="ECO:0007669"/>
    <property type="project" value="TreeGrafter"/>
</dbReference>
<organism evidence="12">
    <name type="scientific">Notodromas monacha</name>
    <dbReference type="NCBI Taxonomy" id="399045"/>
    <lineage>
        <taxon>Eukaryota</taxon>
        <taxon>Metazoa</taxon>
        <taxon>Ecdysozoa</taxon>
        <taxon>Arthropoda</taxon>
        <taxon>Crustacea</taxon>
        <taxon>Oligostraca</taxon>
        <taxon>Ostracoda</taxon>
        <taxon>Podocopa</taxon>
        <taxon>Podocopida</taxon>
        <taxon>Cypridocopina</taxon>
        <taxon>Cypridoidea</taxon>
        <taxon>Cyprididae</taxon>
        <taxon>Notodromas</taxon>
    </lineage>
</organism>
<feature type="compositionally biased region" description="Low complexity" evidence="7">
    <location>
        <begin position="1672"/>
        <end position="1696"/>
    </location>
</feature>
<keyword evidence="13" id="KW-1185">Reference proteome</keyword>
<dbReference type="InterPro" id="IPR003595">
    <property type="entry name" value="Tyr_Pase_cat"/>
</dbReference>
<feature type="domain" description="SAC" evidence="10">
    <location>
        <begin position="193"/>
        <end position="538"/>
    </location>
</feature>